<feature type="domain" description="SCP" evidence="2">
    <location>
        <begin position="42"/>
        <end position="176"/>
    </location>
</feature>
<dbReference type="Gene3D" id="3.40.33.10">
    <property type="entry name" value="CAP"/>
    <property type="match status" value="1"/>
</dbReference>
<keyword evidence="4" id="KW-1185">Reference proteome</keyword>
<sequence length="215" mass="22944">MLPAILLLASIGTTSAIPQETRTITANPASPTDEPSYTRSDDFQAAMLTTHNRFRSQHSAPDLEWNDTLADSSASHLDSVATPSRCEFAHSGGPYGENLALGYADAAAGVVAWGDERRGYDFGSGEFDDRTGHFTQMVWRDTSDVGCGRKLCGGGDDGGARWFLVCQYWPRGNIVGSFTEMVQRPREGVDMGNAAGAVGPGGWWVGLLVVAGLLL</sequence>
<dbReference type="InterPro" id="IPR014044">
    <property type="entry name" value="CAP_dom"/>
</dbReference>
<feature type="chain" id="PRO_5047126927" description="SCP domain-containing protein" evidence="1">
    <location>
        <begin position="17"/>
        <end position="215"/>
    </location>
</feature>
<keyword evidence="1" id="KW-0732">Signal</keyword>
<dbReference type="PROSITE" id="PS01010">
    <property type="entry name" value="CRISP_2"/>
    <property type="match status" value="1"/>
</dbReference>
<dbReference type="Proteomes" id="UP001059893">
    <property type="component" value="Unassembled WGS sequence"/>
</dbReference>
<protein>
    <recommendedName>
        <fullName evidence="2">SCP domain-containing protein</fullName>
    </recommendedName>
</protein>
<dbReference type="PROSITE" id="PS01009">
    <property type="entry name" value="CRISP_1"/>
    <property type="match status" value="1"/>
</dbReference>
<evidence type="ECO:0000313" key="3">
    <source>
        <dbReference type="EMBL" id="KAI6292348.1"/>
    </source>
</evidence>
<dbReference type="InterPro" id="IPR035940">
    <property type="entry name" value="CAP_sf"/>
</dbReference>
<organism evidence="3 4">
    <name type="scientific">Pyricularia grisea</name>
    <name type="common">Crabgrass-specific blast fungus</name>
    <name type="synonym">Magnaporthe grisea</name>
    <dbReference type="NCBI Taxonomy" id="148305"/>
    <lineage>
        <taxon>Eukaryota</taxon>
        <taxon>Fungi</taxon>
        <taxon>Dikarya</taxon>
        <taxon>Ascomycota</taxon>
        <taxon>Pezizomycotina</taxon>
        <taxon>Sordariomycetes</taxon>
        <taxon>Sordariomycetidae</taxon>
        <taxon>Magnaporthales</taxon>
        <taxon>Pyriculariaceae</taxon>
        <taxon>Pyricularia</taxon>
    </lineage>
</organism>
<gene>
    <name evidence="3" type="ORF">MCOR33_009915</name>
</gene>
<name>A0ABQ8N747_PYRGI</name>
<reference evidence="3" key="1">
    <citation type="submission" date="2021-01" db="EMBL/GenBank/DDBJ databases">
        <title>Deciphering the adaptive evolutionary patterns associated with biogeogrpahic diversity in the finger millet blast pathogen Magnaporthe oryzae in Eastern Africa.</title>
        <authorList>
            <person name="Onyema G."/>
            <person name="Shittu T.A."/>
            <person name="Dodsworth S."/>
            <person name="Devilliers S."/>
            <person name="Muthumeenakshi S."/>
            <person name="Sreenivasaprasad S."/>
        </authorList>
    </citation>
    <scope>NUCLEOTIDE SEQUENCE</scope>
    <source>
        <strain evidence="3">D15/s37</strain>
    </source>
</reference>
<dbReference type="SMART" id="SM00198">
    <property type="entry name" value="SCP"/>
    <property type="match status" value="1"/>
</dbReference>
<comment type="caution">
    <text evidence="3">The sequence shown here is derived from an EMBL/GenBank/DDBJ whole genome shotgun (WGS) entry which is preliminary data.</text>
</comment>
<dbReference type="SUPFAM" id="SSF55797">
    <property type="entry name" value="PR-1-like"/>
    <property type="match status" value="1"/>
</dbReference>
<dbReference type="InterPro" id="IPR018244">
    <property type="entry name" value="Allrgn_V5/Tpx1_CS"/>
</dbReference>
<accession>A0ABQ8N747</accession>
<evidence type="ECO:0000256" key="1">
    <source>
        <dbReference type="SAM" id="SignalP"/>
    </source>
</evidence>
<feature type="signal peptide" evidence="1">
    <location>
        <begin position="1"/>
        <end position="16"/>
    </location>
</feature>
<evidence type="ECO:0000313" key="4">
    <source>
        <dbReference type="Proteomes" id="UP001059893"/>
    </source>
</evidence>
<evidence type="ECO:0000259" key="2">
    <source>
        <dbReference type="SMART" id="SM00198"/>
    </source>
</evidence>
<dbReference type="InterPro" id="IPR001283">
    <property type="entry name" value="CRISP-related"/>
</dbReference>
<proteinExistence type="predicted"/>
<dbReference type="Pfam" id="PF00188">
    <property type="entry name" value="CAP"/>
    <property type="match status" value="1"/>
</dbReference>
<dbReference type="EMBL" id="JABSND010000299">
    <property type="protein sequence ID" value="KAI6292348.1"/>
    <property type="molecule type" value="Genomic_DNA"/>
</dbReference>
<dbReference type="PRINTS" id="PR00837">
    <property type="entry name" value="V5TPXLIKE"/>
</dbReference>
<dbReference type="PANTHER" id="PTHR10334">
    <property type="entry name" value="CYSTEINE-RICH SECRETORY PROTEIN-RELATED"/>
    <property type="match status" value="1"/>
</dbReference>